<keyword evidence="3" id="KW-1185">Reference proteome</keyword>
<gene>
    <name evidence="2" type="ORF">BJX63DRAFT_426256</name>
</gene>
<evidence type="ECO:0000259" key="1">
    <source>
        <dbReference type="Pfam" id="PF24968"/>
    </source>
</evidence>
<organism evidence="2 3">
    <name type="scientific">Aspergillus granulosus</name>
    <dbReference type="NCBI Taxonomy" id="176169"/>
    <lineage>
        <taxon>Eukaryota</taxon>
        <taxon>Fungi</taxon>
        <taxon>Dikarya</taxon>
        <taxon>Ascomycota</taxon>
        <taxon>Pezizomycotina</taxon>
        <taxon>Eurotiomycetes</taxon>
        <taxon>Eurotiomycetidae</taxon>
        <taxon>Eurotiales</taxon>
        <taxon>Aspergillaceae</taxon>
        <taxon>Aspergillus</taxon>
        <taxon>Aspergillus subgen. Nidulantes</taxon>
    </lineage>
</organism>
<reference evidence="2 3" key="1">
    <citation type="submission" date="2024-07" db="EMBL/GenBank/DDBJ databases">
        <title>Section-level genome sequencing and comparative genomics of Aspergillus sections Usti and Cavernicolus.</title>
        <authorList>
            <consortium name="Lawrence Berkeley National Laboratory"/>
            <person name="Nybo J.L."/>
            <person name="Vesth T.C."/>
            <person name="Theobald S."/>
            <person name="Frisvad J.C."/>
            <person name="Larsen T.O."/>
            <person name="Kjaerboelling I."/>
            <person name="Rothschild-Mancinelli K."/>
            <person name="Lyhne E.K."/>
            <person name="Kogle M.E."/>
            <person name="Barry K."/>
            <person name="Clum A."/>
            <person name="Na H."/>
            <person name="Ledsgaard L."/>
            <person name="Lin J."/>
            <person name="Lipzen A."/>
            <person name="Kuo A."/>
            <person name="Riley R."/>
            <person name="Mondo S."/>
            <person name="Labutti K."/>
            <person name="Haridas S."/>
            <person name="Pangalinan J."/>
            <person name="Salamov A.A."/>
            <person name="Simmons B.A."/>
            <person name="Magnuson J.K."/>
            <person name="Chen J."/>
            <person name="Drula E."/>
            <person name="Henrissat B."/>
            <person name="Wiebenga A."/>
            <person name="Lubbers R.J."/>
            <person name="Gomes A.C."/>
            <person name="Makela M.R."/>
            <person name="Stajich J."/>
            <person name="Grigoriev I.V."/>
            <person name="Mortensen U.H."/>
            <person name="De Vries R.P."/>
            <person name="Baker S.E."/>
            <person name="Andersen M.R."/>
        </authorList>
    </citation>
    <scope>NUCLEOTIDE SEQUENCE [LARGE SCALE GENOMIC DNA]</scope>
    <source>
        <strain evidence="2 3">CBS 588.65</strain>
    </source>
</reference>
<accession>A0ABR4GSY9</accession>
<name>A0ABR4GSY9_9EURO</name>
<dbReference type="Proteomes" id="UP001610334">
    <property type="component" value="Unassembled WGS sequence"/>
</dbReference>
<evidence type="ECO:0000313" key="3">
    <source>
        <dbReference type="Proteomes" id="UP001610334"/>
    </source>
</evidence>
<feature type="domain" description="DUF7770" evidence="1">
    <location>
        <begin position="33"/>
        <end position="174"/>
    </location>
</feature>
<dbReference type="EMBL" id="JBFXLT010000202">
    <property type="protein sequence ID" value="KAL2802189.1"/>
    <property type="molecule type" value="Genomic_DNA"/>
</dbReference>
<dbReference type="Pfam" id="PF24968">
    <property type="entry name" value="DUF7770"/>
    <property type="match status" value="1"/>
</dbReference>
<sequence>MAGFQPIHFIPRHRQAEMLELQVESIIVAPHSQKSRTNHWCFYLSTSKWSSVRIDCQPSYSVPSSVLRGGSKANIVISELPCLVSHDAQAQFKLDIPANLKVKSIHDLLVQNGRHKYEFDSNGVGCRFWTMDQLDLLHQNLLITNEAQLVAAKEAILKLWPDQTPLRLDQGSYYQ</sequence>
<proteinExistence type="predicted"/>
<evidence type="ECO:0000313" key="2">
    <source>
        <dbReference type="EMBL" id="KAL2802189.1"/>
    </source>
</evidence>
<protein>
    <recommendedName>
        <fullName evidence="1">DUF7770 domain-containing protein</fullName>
    </recommendedName>
</protein>
<comment type="caution">
    <text evidence="2">The sequence shown here is derived from an EMBL/GenBank/DDBJ whole genome shotgun (WGS) entry which is preliminary data.</text>
</comment>
<dbReference type="InterPro" id="IPR056672">
    <property type="entry name" value="DUF7770"/>
</dbReference>